<protein>
    <submittedName>
        <fullName evidence="6">Cytochrome c biogenesis protein</fullName>
    </submittedName>
</protein>
<evidence type="ECO:0000256" key="4">
    <source>
        <dbReference type="ARBA" id="ARBA00023136"/>
    </source>
</evidence>
<evidence type="ECO:0000256" key="2">
    <source>
        <dbReference type="ARBA" id="ARBA00022617"/>
    </source>
</evidence>
<dbReference type="RefSeq" id="WP_075866073.1">
    <property type="nucleotide sequence ID" value="NZ_BDJL01000093.1"/>
</dbReference>
<dbReference type="GO" id="GO:0017004">
    <property type="term" value="P:cytochrome complex assembly"/>
    <property type="evidence" value="ECO:0007669"/>
    <property type="project" value="UniProtKB-KW"/>
</dbReference>
<keyword evidence="7" id="KW-1185">Reference proteome</keyword>
<evidence type="ECO:0000313" key="6">
    <source>
        <dbReference type="EMBL" id="GAV25867.1"/>
    </source>
</evidence>
<dbReference type="SUPFAM" id="SSF82093">
    <property type="entry name" value="Heme chaperone CcmE"/>
    <property type="match status" value="1"/>
</dbReference>
<keyword evidence="5" id="KW-1133">Transmembrane helix</keyword>
<comment type="subcellular location">
    <subcellularLocation>
        <location evidence="1">Membrane</location>
    </subcellularLocation>
</comment>
<keyword evidence="4 5" id="KW-0472">Membrane</keyword>
<evidence type="ECO:0000256" key="1">
    <source>
        <dbReference type="ARBA" id="ARBA00004370"/>
    </source>
</evidence>
<evidence type="ECO:0000256" key="3">
    <source>
        <dbReference type="ARBA" id="ARBA00022748"/>
    </source>
</evidence>
<dbReference type="Proteomes" id="UP000187338">
    <property type="component" value="Unassembled WGS sequence"/>
</dbReference>
<proteinExistence type="predicted"/>
<keyword evidence="2" id="KW-0408">Iron</keyword>
<dbReference type="GO" id="GO:0017003">
    <property type="term" value="P:protein-heme linkage"/>
    <property type="evidence" value="ECO:0007669"/>
    <property type="project" value="InterPro"/>
</dbReference>
<keyword evidence="5" id="KW-0812">Transmembrane</keyword>
<evidence type="ECO:0000313" key="7">
    <source>
        <dbReference type="Proteomes" id="UP000187338"/>
    </source>
</evidence>
<evidence type="ECO:0000256" key="5">
    <source>
        <dbReference type="SAM" id="Phobius"/>
    </source>
</evidence>
<dbReference type="EMBL" id="BDJL01000093">
    <property type="protein sequence ID" value="GAV25867.1"/>
    <property type="molecule type" value="Genomic_DNA"/>
</dbReference>
<reference evidence="7" key="1">
    <citation type="submission" date="2016-12" db="EMBL/GenBank/DDBJ databases">
        <title>Draft Genome Sequences od Carboxydothermus pertinax and islandicus, Hydrogenogenic Carboxydotrophic Bacteria.</title>
        <authorList>
            <person name="Fukuyama Y."/>
            <person name="Ohmae K."/>
            <person name="Yoneda Y."/>
            <person name="Yoshida T."/>
            <person name="Sako Y."/>
        </authorList>
    </citation>
    <scope>NUCLEOTIDE SEQUENCE [LARGE SCALE GENOMIC DNA]</scope>
    <source>
        <strain evidence="7">SET</strain>
    </source>
</reference>
<dbReference type="GO" id="GO:0020037">
    <property type="term" value="F:heme binding"/>
    <property type="evidence" value="ECO:0007669"/>
    <property type="project" value="InterPro"/>
</dbReference>
<sequence length="137" mass="15408">MNQRTKILMGSGIIVFAIAFLFISAFTSSGTSYSLQVDEAVYKIVYENAVDKKMRIEGRVLPGSISWNAKALELKFIMIPIKGSEQTQLPVVYNEVKPDNFEHPEAQIVVEGKFDGKVFKADTLLVKCPSKYEKKQQ</sequence>
<dbReference type="InterPro" id="IPR012340">
    <property type="entry name" value="NA-bd_OB-fold"/>
</dbReference>
<keyword evidence="2" id="KW-0349">Heme</keyword>
<dbReference type="InterPro" id="IPR036127">
    <property type="entry name" value="CcmE-like_sf"/>
</dbReference>
<feature type="transmembrane region" description="Helical" evidence="5">
    <location>
        <begin position="7"/>
        <end position="26"/>
    </location>
</feature>
<dbReference type="OrthoDB" id="9794828at2"/>
<dbReference type="InterPro" id="IPR004329">
    <property type="entry name" value="CcmE"/>
</dbReference>
<comment type="caution">
    <text evidence="6">The sequence shown here is derived from an EMBL/GenBank/DDBJ whole genome shotgun (WGS) entry which is preliminary data.</text>
</comment>
<gene>
    <name evidence="6" type="ORF">ciss_18000</name>
</gene>
<name>A0A1L8D434_9THEO</name>
<accession>A0A1L8D434</accession>
<keyword evidence="2" id="KW-0479">Metal-binding</keyword>
<dbReference type="STRING" id="661089.ciss_18000"/>
<dbReference type="Pfam" id="PF03100">
    <property type="entry name" value="CcmE"/>
    <property type="match status" value="1"/>
</dbReference>
<dbReference type="GO" id="GO:0005886">
    <property type="term" value="C:plasma membrane"/>
    <property type="evidence" value="ECO:0007669"/>
    <property type="project" value="InterPro"/>
</dbReference>
<keyword evidence="3" id="KW-0201">Cytochrome c-type biogenesis</keyword>
<dbReference type="Gene3D" id="2.40.50.140">
    <property type="entry name" value="Nucleic acid-binding proteins"/>
    <property type="match status" value="1"/>
</dbReference>
<organism evidence="6 7">
    <name type="scientific">Carboxydothermus islandicus</name>
    <dbReference type="NCBI Taxonomy" id="661089"/>
    <lineage>
        <taxon>Bacteria</taxon>
        <taxon>Bacillati</taxon>
        <taxon>Bacillota</taxon>
        <taxon>Clostridia</taxon>
        <taxon>Thermoanaerobacterales</taxon>
        <taxon>Thermoanaerobacteraceae</taxon>
        <taxon>Carboxydothermus</taxon>
    </lineage>
</organism>
<dbReference type="AlphaFoldDB" id="A0A1L8D434"/>